<dbReference type="EMBL" id="AANZ01000013">
    <property type="protein sequence ID" value="EAQ79681.1"/>
    <property type="molecule type" value="Genomic_DNA"/>
</dbReference>
<proteinExistence type="predicted"/>
<sequence>MISWQSWAAPPAANLPFANAVTQREQMIQYLKESNQLLKEQNTLLRSGKLKVEIVEK</sequence>
<name>A3ZUU5_9BACT</name>
<dbReference type="HOGENOM" id="CLU_2987510_0_0_0"/>
<gene>
    <name evidence="1" type="ORF">DSM3645_24270</name>
</gene>
<protein>
    <submittedName>
        <fullName evidence="1">Uncharacterized protein</fullName>
    </submittedName>
</protein>
<reference evidence="1 2" key="1">
    <citation type="submission" date="2006-02" db="EMBL/GenBank/DDBJ databases">
        <authorList>
            <person name="Amann R."/>
            <person name="Ferriera S."/>
            <person name="Johnson J."/>
            <person name="Kravitz S."/>
            <person name="Halpern A."/>
            <person name="Remington K."/>
            <person name="Beeson K."/>
            <person name="Tran B."/>
            <person name="Rogers Y.-H."/>
            <person name="Friedman R."/>
            <person name="Venter J.C."/>
        </authorList>
    </citation>
    <scope>NUCLEOTIDE SEQUENCE [LARGE SCALE GENOMIC DNA]</scope>
    <source>
        <strain evidence="1 2">DSM 3645</strain>
    </source>
</reference>
<comment type="caution">
    <text evidence="1">The sequence shown here is derived from an EMBL/GenBank/DDBJ whole genome shotgun (WGS) entry which is preliminary data.</text>
</comment>
<dbReference type="Proteomes" id="UP000004358">
    <property type="component" value="Unassembled WGS sequence"/>
</dbReference>
<evidence type="ECO:0000313" key="1">
    <source>
        <dbReference type="EMBL" id="EAQ79681.1"/>
    </source>
</evidence>
<evidence type="ECO:0000313" key="2">
    <source>
        <dbReference type="Proteomes" id="UP000004358"/>
    </source>
</evidence>
<accession>A3ZUU5</accession>
<dbReference type="STRING" id="314230.DSM3645_24270"/>
<organism evidence="1 2">
    <name type="scientific">Blastopirellula marina DSM 3645</name>
    <dbReference type="NCBI Taxonomy" id="314230"/>
    <lineage>
        <taxon>Bacteria</taxon>
        <taxon>Pseudomonadati</taxon>
        <taxon>Planctomycetota</taxon>
        <taxon>Planctomycetia</taxon>
        <taxon>Pirellulales</taxon>
        <taxon>Pirellulaceae</taxon>
        <taxon>Blastopirellula</taxon>
    </lineage>
</organism>
<dbReference type="AlphaFoldDB" id="A3ZUU5"/>